<evidence type="ECO:0000256" key="2">
    <source>
        <dbReference type="ARBA" id="ARBA00008536"/>
    </source>
</evidence>
<keyword evidence="10" id="KW-0430">Lectin</keyword>
<evidence type="ECO:0000256" key="3">
    <source>
        <dbReference type="ARBA" id="ARBA00010217"/>
    </source>
</evidence>
<reference evidence="21" key="1">
    <citation type="submission" date="2015-03" db="EMBL/GenBank/DDBJ databases">
        <title>A transcriptome of Araucaria cunninghamii, an australian fine timber species.</title>
        <authorList>
            <person name="Jing Yi C.J.Y."/>
            <person name="Yin San L.Y.S."/>
            <person name="Abdul Karim S.S."/>
            <person name="Wan Azmi N.N."/>
            <person name="Hercus R.R."/>
            <person name="Croft L.L."/>
        </authorList>
    </citation>
    <scope>NUCLEOTIDE SEQUENCE</scope>
    <source>
        <strain evidence="21">MI0301</strain>
        <tissue evidence="21">Leaf</tissue>
    </source>
</reference>
<dbReference type="SUPFAM" id="SSF49899">
    <property type="entry name" value="Concanavalin A-like lectins/glucanases"/>
    <property type="match status" value="1"/>
</dbReference>
<evidence type="ECO:0000313" key="21">
    <source>
        <dbReference type="EMBL" id="JAG93181.1"/>
    </source>
</evidence>
<name>A0A0D6QS71_ARACU</name>
<dbReference type="InterPro" id="IPR017441">
    <property type="entry name" value="Protein_kinase_ATP_BS"/>
</dbReference>
<dbReference type="InterPro" id="IPR001220">
    <property type="entry name" value="Legume_lectin_dom"/>
</dbReference>
<keyword evidence="12" id="KW-0418">Kinase</keyword>
<dbReference type="CDD" id="cd06899">
    <property type="entry name" value="lectin_legume_LecRK_Arcelin_ConA"/>
    <property type="match status" value="1"/>
</dbReference>
<dbReference type="FunFam" id="1.10.510.10:FF:000108">
    <property type="entry name" value="L-type lectin-domain containing receptor kinase S.4"/>
    <property type="match status" value="1"/>
</dbReference>
<evidence type="ECO:0000256" key="19">
    <source>
        <dbReference type="SAM" id="Phobius"/>
    </source>
</evidence>
<dbReference type="GO" id="GO:0005886">
    <property type="term" value="C:plasma membrane"/>
    <property type="evidence" value="ECO:0007669"/>
    <property type="project" value="UniProtKB-SubCell"/>
</dbReference>
<dbReference type="PROSITE" id="PS00108">
    <property type="entry name" value="PROTEIN_KINASE_ST"/>
    <property type="match status" value="1"/>
</dbReference>
<keyword evidence="9" id="KW-0732">Signal</keyword>
<dbReference type="InterPro" id="IPR000719">
    <property type="entry name" value="Prot_kinase_dom"/>
</dbReference>
<proteinExistence type="inferred from homology"/>
<evidence type="ECO:0000256" key="1">
    <source>
        <dbReference type="ARBA" id="ARBA00004251"/>
    </source>
</evidence>
<comment type="catalytic activity">
    <reaction evidence="16">
        <text>L-threonyl-[protein] + ATP = O-phospho-L-threonyl-[protein] + ADP + H(+)</text>
        <dbReference type="Rhea" id="RHEA:46608"/>
        <dbReference type="Rhea" id="RHEA-COMP:11060"/>
        <dbReference type="Rhea" id="RHEA-COMP:11605"/>
        <dbReference type="ChEBI" id="CHEBI:15378"/>
        <dbReference type="ChEBI" id="CHEBI:30013"/>
        <dbReference type="ChEBI" id="CHEBI:30616"/>
        <dbReference type="ChEBI" id="CHEBI:61977"/>
        <dbReference type="ChEBI" id="CHEBI:456216"/>
        <dbReference type="EC" id="2.7.11.1"/>
    </reaction>
</comment>
<evidence type="ECO:0000256" key="5">
    <source>
        <dbReference type="ARBA" id="ARBA00022475"/>
    </source>
</evidence>
<evidence type="ECO:0000256" key="4">
    <source>
        <dbReference type="ARBA" id="ARBA00012513"/>
    </source>
</evidence>
<dbReference type="SMART" id="SM00220">
    <property type="entry name" value="S_TKc"/>
    <property type="match status" value="1"/>
</dbReference>
<dbReference type="InterPro" id="IPR050528">
    <property type="entry name" value="L-type_Lectin-RKs"/>
</dbReference>
<dbReference type="CDD" id="cd14066">
    <property type="entry name" value="STKc_IRAK"/>
    <property type="match status" value="1"/>
</dbReference>
<dbReference type="GO" id="GO:0004674">
    <property type="term" value="F:protein serine/threonine kinase activity"/>
    <property type="evidence" value="ECO:0007669"/>
    <property type="project" value="UniProtKB-KW"/>
</dbReference>
<evidence type="ECO:0000256" key="18">
    <source>
        <dbReference type="PROSITE-ProRule" id="PRU10141"/>
    </source>
</evidence>
<keyword evidence="11 18" id="KW-0547">Nucleotide-binding</keyword>
<feature type="transmembrane region" description="Helical" evidence="19">
    <location>
        <begin position="298"/>
        <end position="321"/>
    </location>
</feature>
<dbReference type="Gene3D" id="3.30.200.20">
    <property type="entry name" value="Phosphorylase Kinase, domain 1"/>
    <property type="match status" value="1"/>
</dbReference>
<evidence type="ECO:0000256" key="13">
    <source>
        <dbReference type="ARBA" id="ARBA00022840"/>
    </source>
</evidence>
<keyword evidence="14 19" id="KW-1133">Transmembrane helix</keyword>
<dbReference type="Gene3D" id="1.10.510.10">
    <property type="entry name" value="Transferase(Phosphotransferase) domain 1"/>
    <property type="match status" value="1"/>
</dbReference>
<evidence type="ECO:0000256" key="12">
    <source>
        <dbReference type="ARBA" id="ARBA00022777"/>
    </source>
</evidence>
<comment type="similarity">
    <text evidence="2">In the N-terminal section; belongs to the leguminous lectin family.</text>
</comment>
<dbReference type="FunFam" id="2.60.120.200:FF:000112">
    <property type="entry name" value="L-type lectin-domain containing receptor kinase V.9"/>
    <property type="match status" value="1"/>
</dbReference>
<evidence type="ECO:0000256" key="7">
    <source>
        <dbReference type="ARBA" id="ARBA00022679"/>
    </source>
</evidence>
<dbReference type="Pfam" id="PF00069">
    <property type="entry name" value="Pkinase"/>
    <property type="match status" value="1"/>
</dbReference>
<sequence length="679" mass="75212">MLTMSSQLCNIFSLRQRSPWCATTKMQISIILSIAFFLSIFMFLSSAMEFVYDGFGGSTLKLSGQAAVLSSGVLQLTNDTSRVLGRSFHPRPLRISTNASSFSFSMTFVFSMVPQYPALGGHGLAFVMAPSLDFTGAMPSQYMGLDNASTNGNKSNHFFAVEFDTVQDFEFRDVDGNHVGIDLNSLVSVASEPLERHGINLKSGEKIQAWVDCGGSNSSRVDVRVAAAGSERPARPLLSGFIDLKVVMEENMYVGFSASTGLLSSTQKVFGWSFSTDGPAKDLELPKFSAQTKRRRRLIIIIVPCCIALAVLLSVVAYFYLFRRRGPVEERELKCEPRKFAYRELRAATKGFRENELLGKGGFGRVYRGVLPGGQEVAVKRVSHDSRQGLREFLAEISSLGRIRHRNLVRLLGWCHSRRKGELLLVYDHMPGGSLDKLLFDNNSSGDVLSWRRRRGILRGVAAALVYLHEECELRVVHRDVKASNVLLDRQFNGRLGDFGLARLYDHGKHPQTTKVVGTLGYVAPELTRTGKATASSDVYSFGALLLEVACGRRPVDPRRCDEEMVLVEWVWGFQQRGAILEASDRRLVCCEDYDAAEVEVVLKLGLLCSLPVPERRPTMRQALQVLYGEAPLLPLPPQMPVMAAPLPPVFPRPMPITSRLTTVTEEEGTLTGKKIVGQ</sequence>
<comment type="similarity">
    <text evidence="3">In the C-terminal section; belongs to the protein kinase superfamily. Ser/Thr protein kinase family.</text>
</comment>
<dbReference type="GO" id="GO:0030246">
    <property type="term" value="F:carbohydrate binding"/>
    <property type="evidence" value="ECO:0007669"/>
    <property type="project" value="UniProtKB-KW"/>
</dbReference>
<evidence type="ECO:0000259" key="20">
    <source>
        <dbReference type="PROSITE" id="PS50011"/>
    </source>
</evidence>
<keyword evidence="6" id="KW-0723">Serine/threonine-protein kinase</keyword>
<keyword evidence="13 18" id="KW-0067">ATP-binding</keyword>
<evidence type="ECO:0000256" key="15">
    <source>
        <dbReference type="ARBA" id="ARBA00023136"/>
    </source>
</evidence>
<dbReference type="EMBL" id="GCKF01047694">
    <property type="protein sequence ID" value="JAG93181.1"/>
    <property type="molecule type" value="Transcribed_RNA"/>
</dbReference>
<evidence type="ECO:0000256" key="17">
    <source>
        <dbReference type="ARBA" id="ARBA00048679"/>
    </source>
</evidence>
<evidence type="ECO:0000256" key="16">
    <source>
        <dbReference type="ARBA" id="ARBA00047899"/>
    </source>
</evidence>
<feature type="transmembrane region" description="Helical" evidence="19">
    <location>
        <begin position="28"/>
        <end position="52"/>
    </location>
</feature>
<dbReference type="EC" id="2.7.11.1" evidence="4"/>
<keyword evidence="7" id="KW-0808">Transferase</keyword>
<evidence type="ECO:0000256" key="6">
    <source>
        <dbReference type="ARBA" id="ARBA00022527"/>
    </source>
</evidence>
<feature type="binding site" evidence="18">
    <location>
        <position position="380"/>
    </location>
    <ligand>
        <name>ATP</name>
        <dbReference type="ChEBI" id="CHEBI:30616"/>
    </ligand>
</feature>
<evidence type="ECO:0000256" key="8">
    <source>
        <dbReference type="ARBA" id="ARBA00022692"/>
    </source>
</evidence>
<keyword evidence="8 19" id="KW-0812">Transmembrane</keyword>
<dbReference type="PROSITE" id="PS50011">
    <property type="entry name" value="PROTEIN_KINASE_DOM"/>
    <property type="match status" value="1"/>
</dbReference>
<organism evidence="21">
    <name type="scientific">Araucaria cunninghamii</name>
    <name type="common">Hoop pine</name>
    <name type="synonym">Moreton Bay pine</name>
    <dbReference type="NCBI Taxonomy" id="56994"/>
    <lineage>
        <taxon>Eukaryota</taxon>
        <taxon>Viridiplantae</taxon>
        <taxon>Streptophyta</taxon>
        <taxon>Embryophyta</taxon>
        <taxon>Tracheophyta</taxon>
        <taxon>Spermatophyta</taxon>
        <taxon>Pinopsida</taxon>
        <taxon>Pinidae</taxon>
        <taxon>Conifers II</taxon>
        <taxon>Araucariales</taxon>
        <taxon>Araucariaceae</taxon>
        <taxon>Araucaria</taxon>
    </lineage>
</organism>
<keyword evidence="15 19" id="KW-0472">Membrane</keyword>
<protein>
    <recommendedName>
        <fullName evidence="4">non-specific serine/threonine protein kinase</fullName>
        <ecNumber evidence="4">2.7.11.1</ecNumber>
    </recommendedName>
</protein>
<evidence type="ECO:0000256" key="10">
    <source>
        <dbReference type="ARBA" id="ARBA00022734"/>
    </source>
</evidence>
<evidence type="ECO:0000256" key="9">
    <source>
        <dbReference type="ARBA" id="ARBA00022729"/>
    </source>
</evidence>
<dbReference type="AlphaFoldDB" id="A0A0D6QS71"/>
<dbReference type="SUPFAM" id="SSF56112">
    <property type="entry name" value="Protein kinase-like (PK-like)"/>
    <property type="match status" value="1"/>
</dbReference>
<accession>A0A0D6QS71</accession>
<dbReference type="InterPro" id="IPR008271">
    <property type="entry name" value="Ser/Thr_kinase_AS"/>
</dbReference>
<keyword evidence="5" id="KW-1003">Cell membrane</keyword>
<dbReference type="FunFam" id="3.30.200.20:FF:000178">
    <property type="entry name" value="serine/threonine-protein kinase PBS1-like"/>
    <property type="match status" value="1"/>
</dbReference>
<dbReference type="PANTHER" id="PTHR27007">
    <property type="match status" value="1"/>
</dbReference>
<feature type="domain" description="Protein kinase" evidence="20">
    <location>
        <begin position="352"/>
        <end position="634"/>
    </location>
</feature>
<dbReference type="InterPro" id="IPR013320">
    <property type="entry name" value="ConA-like_dom_sf"/>
</dbReference>
<comment type="subcellular location">
    <subcellularLocation>
        <location evidence="1">Cell membrane</location>
        <topology evidence="1">Single-pass type I membrane protein</topology>
    </subcellularLocation>
</comment>
<evidence type="ECO:0000256" key="14">
    <source>
        <dbReference type="ARBA" id="ARBA00022989"/>
    </source>
</evidence>
<dbReference type="Pfam" id="PF00139">
    <property type="entry name" value="Lectin_legB"/>
    <property type="match status" value="1"/>
</dbReference>
<dbReference type="InterPro" id="IPR011009">
    <property type="entry name" value="Kinase-like_dom_sf"/>
</dbReference>
<dbReference type="GO" id="GO:0005524">
    <property type="term" value="F:ATP binding"/>
    <property type="evidence" value="ECO:0007669"/>
    <property type="project" value="UniProtKB-UniRule"/>
</dbReference>
<dbReference type="PROSITE" id="PS00107">
    <property type="entry name" value="PROTEIN_KINASE_ATP"/>
    <property type="match status" value="1"/>
</dbReference>
<comment type="catalytic activity">
    <reaction evidence="17">
        <text>L-seryl-[protein] + ATP = O-phospho-L-seryl-[protein] + ADP + H(+)</text>
        <dbReference type="Rhea" id="RHEA:17989"/>
        <dbReference type="Rhea" id="RHEA-COMP:9863"/>
        <dbReference type="Rhea" id="RHEA-COMP:11604"/>
        <dbReference type="ChEBI" id="CHEBI:15378"/>
        <dbReference type="ChEBI" id="CHEBI:29999"/>
        <dbReference type="ChEBI" id="CHEBI:30616"/>
        <dbReference type="ChEBI" id="CHEBI:83421"/>
        <dbReference type="ChEBI" id="CHEBI:456216"/>
        <dbReference type="EC" id="2.7.11.1"/>
    </reaction>
</comment>
<dbReference type="Gene3D" id="2.60.120.200">
    <property type="match status" value="1"/>
</dbReference>
<evidence type="ECO:0000256" key="11">
    <source>
        <dbReference type="ARBA" id="ARBA00022741"/>
    </source>
</evidence>